<feature type="binding site" evidence="3">
    <location>
        <position position="380"/>
    </location>
    <ligand>
        <name>CoA</name>
        <dbReference type="ChEBI" id="CHEBI:57287"/>
    </ligand>
</feature>
<keyword evidence="6" id="KW-0808">Transferase</keyword>
<sequence>MSHPFPTLTAEEAAELIPHDANIGFSGFTPAGAAKAVPTALAQKAVREHEAGRDFKVGVLTGASTGASLDGELAKADAVKFRTPYQSNPDMRKSINEGRTRFFDMHLSQVQQQVRYGFLGNIDYAVVEAADVAADGKVLLTSSVGATPTYLNKADKVIIELNSYHPKQLLGFHDIYELRDPPNRRPIPISNAEDRIGSQRVWVDPKKIVGVVETNRPDEIGGFTPTSAITQKIGENVAEFLAAEMAAGRVPSTFLPIQSGVGNVANAVLGAMGAHPDIPVFQLYTEVIQDSVIAGMKEGNIGFASGASLTVSPDVLQDIYANLENYQGKLLLRPQEISNNPEIVRRLGIISINTALETDIFGNVNSTHVLGQKMMNGIGGSGDFTRNAYISIFTCPSTAKGGAISAIAPLCSHMDHSEHSVQVLITEQGVADLRGKNPEERAMSIINNCAAPEYKDLLLNYYNTAKSGHTRQSLDSAFAFHKAFMETGNMQDAKI</sequence>
<dbReference type="GO" id="GO:0008775">
    <property type="term" value="F:acetate CoA-transferase activity"/>
    <property type="evidence" value="ECO:0007669"/>
    <property type="project" value="InterPro"/>
</dbReference>
<gene>
    <name evidence="6" type="ORF">HW115_02040</name>
</gene>
<dbReference type="InterPro" id="IPR017821">
    <property type="entry name" value="Succinate_CoA_transferase"/>
</dbReference>
<dbReference type="NCBIfam" id="TIGR03458">
    <property type="entry name" value="YgfH_subfam"/>
    <property type="match status" value="1"/>
</dbReference>
<evidence type="ECO:0000256" key="2">
    <source>
        <dbReference type="PIRSR" id="PIRSR617821-1"/>
    </source>
</evidence>
<dbReference type="Gene3D" id="3.40.1080.10">
    <property type="entry name" value="Glutaconate Coenzyme A-transferase"/>
    <property type="match status" value="1"/>
</dbReference>
<dbReference type="PANTHER" id="PTHR43609:SF1">
    <property type="entry name" value="ACETYL-COA HYDROLASE"/>
    <property type="match status" value="1"/>
</dbReference>
<dbReference type="InterPro" id="IPR046433">
    <property type="entry name" value="ActCoA_hydro"/>
</dbReference>
<dbReference type="Pfam" id="PF13336">
    <property type="entry name" value="AcetylCoA_hyd_C"/>
    <property type="match status" value="1"/>
</dbReference>
<feature type="binding site" evidence="3">
    <location>
        <begin position="260"/>
        <end position="264"/>
    </location>
    <ligand>
        <name>CoA</name>
        <dbReference type="ChEBI" id="CHEBI:57287"/>
    </ligand>
</feature>
<feature type="domain" description="Acetyl-CoA hydrolase/transferase N-terminal" evidence="4">
    <location>
        <begin position="9"/>
        <end position="213"/>
    </location>
</feature>
<dbReference type="GO" id="GO:0006084">
    <property type="term" value="P:acetyl-CoA metabolic process"/>
    <property type="evidence" value="ECO:0007669"/>
    <property type="project" value="InterPro"/>
</dbReference>
<accession>A0A851GGK2</accession>
<keyword evidence="7" id="KW-1185">Reference proteome</keyword>
<comment type="similarity">
    <text evidence="1">Belongs to the acetyl-CoA hydrolase/transferase family.</text>
</comment>
<feature type="binding site" evidence="3">
    <location>
        <position position="376"/>
    </location>
    <ligand>
        <name>CoA</name>
        <dbReference type="ChEBI" id="CHEBI:57287"/>
    </ligand>
</feature>
<name>A0A851GGK2_9BACT</name>
<dbReference type="RefSeq" id="WP_178930910.1">
    <property type="nucleotide sequence ID" value="NZ_JACBAZ010000001.1"/>
</dbReference>
<dbReference type="InterPro" id="IPR037171">
    <property type="entry name" value="NagB/RpiA_transferase-like"/>
</dbReference>
<dbReference type="Pfam" id="PF02550">
    <property type="entry name" value="AcetylCoA_hydro"/>
    <property type="match status" value="1"/>
</dbReference>
<evidence type="ECO:0000256" key="3">
    <source>
        <dbReference type="PIRSR" id="PIRSR617821-2"/>
    </source>
</evidence>
<evidence type="ECO:0000313" key="6">
    <source>
        <dbReference type="EMBL" id="NWK54375.1"/>
    </source>
</evidence>
<dbReference type="InterPro" id="IPR003702">
    <property type="entry name" value="ActCoA_hydro_N"/>
</dbReference>
<dbReference type="AlphaFoldDB" id="A0A851GGK2"/>
<feature type="binding site" evidence="3">
    <location>
        <position position="400"/>
    </location>
    <ligand>
        <name>CoA</name>
        <dbReference type="ChEBI" id="CHEBI:57287"/>
    </ligand>
</feature>
<dbReference type="InterPro" id="IPR038460">
    <property type="entry name" value="AcetylCoA_hyd_C_sf"/>
</dbReference>
<dbReference type="Gene3D" id="3.30.750.70">
    <property type="entry name" value="4-hydroxybutyrate coenzyme like domains"/>
    <property type="match status" value="1"/>
</dbReference>
<dbReference type="InterPro" id="IPR026888">
    <property type="entry name" value="AcetylCoA_hyd_C"/>
</dbReference>
<reference evidence="6 7" key="1">
    <citation type="submission" date="2020-07" db="EMBL/GenBank/DDBJ databases">
        <title>Roseicoccus Jingziensis gen. nov., sp. nov., isolated from coastal seawater.</title>
        <authorList>
            <person name="Feng X."/>
        </authorList>
    </citation>
    <scope>NUCLEOTIDE SEQUENCE [LARGE SCALE GENOMIC DNA]</scope>
    <source>
        <strain evidence="6 7">N1E253</strain>
    </source>
</reference>
<comment type="caution">
    <text evidence="6">The sequence shown here is derived from an EMBL/GenBank/DDBJ whole genome shotgun (WGS) entry which is preliminary data.</text>
</comment>
<proteinExistence type="inferred from homology"/>
<evidence type="ECO:0000259" key="5">
    <source>
        <dbReference type="Pfam" id="PF13336"/>
    </source>
</evidence>
<evidence type="ECO:0000313" key="7">
    <source>
        <dbReference type="Proteomes" id="UP000557872"/>
    </source>
</evidence>
<evidence type="ECO:0000259" key="4">
    <source>
        <dbReference type="Pfam" id="PF02550"/>
    </source>
</evidence>
<dbReference type="EMBL" id="JACBAZ010000001">
    <property type="protein sequence ID" value="NWK54375.1"/>
    <property type="molecule type" value="Genomic_DNA"/>
</dbReference>
<evidence type="ECO:0000256" key="1">
    <source>
        <dbReference type="ARBA" id="ARBA00009632"/>
    </source>
</evidence>
<dbReference type="GO" id="GO:0003986">
    <property type="term" value="F:acetyl-CoA hydrolase activity"/>
    <property type="evidence" value="ECO:0007669"/>
    <property type="project" value="TreeGrafter"/>
</dbReference>
<dbReference type="SUPFAM" id="SSF100950">
    <property type="entry name" value="NagB/RpiA/CoA transferase-like"/>
    <property type="match status" value="2"/>
</dbReference>
<dbReference type="PANTHER" id="PTHR43609">
    <property type="entry name" value="ACETYL-COA HYDROLASE"/>
    <property type="match status" value="1"/>
</dbReference>
<protein>
    <submittedName>
        <fullName evidence="6">Succinate CoA transferase</fullName>
    </submittedName>
</protein>
<dbReference type="FunFam" id="3.40.1080.20:FF:000001">
    <property type="entry name" value="Acetyl-CoA hydrolase Ach1"/>
    <property type="match status" value="1"/>
</dbReference>
<dbReference type="Proteomes" id="UP000557872">
    <property type="component" value="Unassembled WGS sequence"/>
</dbReference>
<dbReference type="Gene3D" id="3.40.1080.20">
    <property type="entry name" value="Acetyl-CoA hydrolase/transferase C-terminal domain"/>
    <property type="match status" value="1"/>
</dbReference>
<dbReference type="GO" id="GO:0006083">
    <property type="term" value="P:acetate metabolic process"/>
    <property type="evidence" value="ECO:0007669"/>
    <property type="project" value="InterPro"/>
</dbReference>
<feature type="active site" description="5-glutamyl coenzyme A thioester intermediate" evidence="2">
    <location>
        <position position="286"/>
    </location>
</feature>
<organism evidence="6 7">
    <name type="scientific">Oceaniferula marina</name>
    <dbReference type="NCBI Taxonomy" id="2748318"/>
    <lineage>
        <taxon>Bacteria</taxon>
        <taxon>Pseudomonadati</taxon>
        <taxon>Verrucomicrobiota</taxon>
        <taxon>Verrucomicrobiia</taxon>
        <taxon>Verrucomicrobiales</taxon>
        <taxon>Verrucomicrobiaceae</taxon>
        <taxon>Oceaniferula</taxon>
    </lineage>
</organism>
<feature type="domain" description="Acetyl-CoA hydrolase/transferase C-terminal" evidence="5">
    <location>
        <begin position="317"/>
        <end position="461"/>
    </location>
</feature>